<proteinExistence type="predicted"/>
<accession>A0A1H8KM41</accession>
<name>A0A1H8KM41_9SPHI</name>
<feature type="transmembrane region" description="Helical" evidence="4">
    <location>
        <begin position="21"/>
        <end position="38"/>
    </location>
</feature>
<dbReference type="STRING" id="551995.SAMN05192574_104670"/>
<keyword evidence="3 4" id="KW-0472">Membrane</keyword>
<comment type="subcellular location">
    <subcellularLocation>
        <location evidence="1">Cell membrane</location>
    </subcellularLocation>
</comment>
<keyword evidence="2" id="KW-1003">Cell membrane</keyword>
<dbReference type="GO" id="GO:0005886">
    <property type="term" value="C:plasma membrane"/>
    <property type="evidence" value="ECO:0007669"/>
    <property type="project" value="UniProtKB-SubCell"/>
</dbReference>
<keyword evidence="6" id="KW-1185">Reference proteome</keyword>
<reference evidence="6" key="1">
    <citation type="submission" date="2016-10" db="EMBL/GenBank/DDBJ databases">
        <authorList>
            <person name="Varghese N."/>
            <person name="Submissions S."/>
        </authorList>
    </citation>
    <scope>NUCLEOTIDE SEQUENCE [LARGE SCALE GENOMIC DNA]</scope>
    <source>
        <strain evidence="6">Gh-48</strain>
    </source>
</reference>
<evidence type="ECO:0008006" key="7">
    <source>
        <dbReference type="Google" id="ProtNLM"/>
    </source>
</evidence>
<dbReference type="Proteomes" id="UP000198942">
    <property type="component" value="Unassembled WGS sequence"/>
</dbReference>
<evidence type="ECO:0000256" key="1">
    <source>
        <dbReference type="ARBA" id="ARBA00004236"/>
    </source>
</evidence>
<protein>
    <recommendedName>
        <fullName evidence="7">SdiA-regulated</fullName>
    </recommendedName>
</protein>
<sequence length="306" mass="34141">MNFYSKKNMTGVKKQGAKHVLALYAAGMLAVAVVFLIISCKNKQKAIPVSPPGYDLNNPAKYKMPEDLTEISGFAFHNGKNDSVYAEQDEEGFLFNLKLGDKKASYTKFGKSGDYEDVAICREQVIMLKSDGTLFTFPFSQVRTKEVTKVQKTKGQLPEGEFEAMCADEKTGLVYVLCKHCADEKTSKSSSGYILKLQADGTLKQTGSFAIDVKEIERLADKKRVPFRPSAMAKNTFTNEWYILSSVNKMLVVADVNWKVKNVYPLSVTIFGQPEGMAFDNQRNLYISNEGDQLSAGNILKFSFKK</sequence>
<organism evidence="5 6">
    <name type="scientific">Mucilaginibacter gossypiicola</name>
    <dbReference type="NCBI Taxonomy" id="551995"/>
    <lineage>
        <taxon>Bacteria</taxon>
        <taxon>Pseudomonadati</taxon>
        <taxon>Bacteroidota</taxon>
        <taxon>Sphingobacteriia</taxon>
        <taxon>Sphingobacteriales</taxon>
        <taxon>Sphingobacteriaceae</taxon>
        <taxon>Mucilaginibacter</taxon>
    </lineage>
</organism>
<keyword evidence="4" id="KW-1133">Transmembrane helix</keyword>
<evidence type="ECO:0000313" key="5">
    <source>
        <dbReference type="EMBL" id="SEN93771.1"/>
    </source>
</evidence>
<gene>
    <name evidence="5" type="ORF">SAMN05192574_104670</name>
</gene>
<dbReference type="Pfam" id="PF06977">
    <property type="entry name" value="SdiA-regulated"/>
    <property type="match status" value="1"/>
</dbReference>
<evidence type="ECO:0000256" key="3">
    <source>
        <dbReference type="ARBA" id="ARBA00023136"/>
    </source>
</evidence>
<evidence type="ECO:0000256" key="4">
    <source>
        <dbReference type="SAM" id="Phobius"/>
    </source>
</evidence>
<dbReference type="AlphaFoldDB" id="A0A1H8KM41"/>
<dbReference type="SUPFAM" id="SSF50956">
    <property type="entry name" value="Thermostable phytase (3-phytase)"/>
    <property type="match status" value="1"/>
</dbReference>
<evidence type="ECO:0000313" key="6">
    <source>
        <dbReference type="Proteomes" id="UP000198942"/>
    </source>
</evidence>
<dbReference type="InterPro" id="IPR009722">
    <property type="entry name" value="YjiK/CarP"/>
</dbReference>
<evidence type="ECO:0000256" key="2">
    <source>
        <dbReference type="ARBA" id="ARBA00022475"/>
    </source>
</evidence>
<dbReference type="EMBL" id="FOCL01000004">
    <property type="protein sequence ID" value="SEN93771.1"/>
    <property type="molecule type" value="Genomic_DNA"/>
</dbReference>
<keyword evidence="4" id="KW-0812">Transmembrane</keyword>